<dbReference type="PANTHER" id="PTHR30176">
    <property type="entry name" value="FERREDOXIN-TYPE PROTEIN NAPH"/>
    <property type="match status" value="1"/>
</dbReference>
<feature type="transmembrane region" description="Helical" evidence="8">
    <location>
        <begin position="204"/>
        <end position="225"/>
    </location>
</feature>
<keyword evidence="8" id="KW-0472">Membrane</keyword>
<reference evidence="10 11" key="1">
    <citation type="submission" date="2015-09" db="EMBL/GenBank/DDBJ databases">
        <title>Genome of Desulfovibrio dechloracetivorans BerOc1, a mercury methylating strain isolated from highly hydrocarbons and metals contaminated coastal sediments.</title>
        <authorList>
            <person name="Goni Urriza M."/>
            <person name="Gassie C."/>
            <person name="Bouchez O."/>
            <person name="Klopp C."/>
            <person name="Ranchou-Peyruse A."/>
            <person name="Remy G."/>
        </authorList>
    </citation>
    <scope>NUCLEOTIDE SEQUENCE [LARGE SCALE GENOMIC DNA]</scope>
    <source>
        <strain evidence="10 11">BerOc1</strain>
    </source>
</reference>
<keyword evidence="5" id="KW-0408">Iron</keyword>
<evidence type="ECO:0000256" key="1">
    <source>
        <dbReference type="ARBA" id="ARBA00022448"/>
    </source>
</evidence>
<keyword evidence="8" id="KW-0812">Transmembrane</keyword>
<dbReference type="InterPro" id="IPR017896">
    <property type="entry name" value="4Fe4S_Fe-S-bd"/>
</dbReference>
<dbReference type="Pfam" id="PF13187">
    <property type="entry name" value="Fer4_9"/>
    <property type="match status" value="1"/>
</dbReference>
<dbReference type="PROSITE" id="PS51379">
    <property type="entry name" value="4FE4S_FER_2"/>
    <property type="match status" value="6"/>
</dbReference>
<evidence type="ECO:0000313" key="10">
    <source>
        <dbReference type="EMBL" id="OIQ50145.1"/>
    </source>
</evidence>
<dbReference type="Pfam" id="PF12838">
    <property type="entry name" value="Fer4_7"/>
    <property type="match status" value="1"/>
</dbReference>
<dbReference type="GO" id="GO:0005886">
    <property type="term" value="C:plasma membrane"/>
    <property type="evidence" value="ECO:0007669"/>
    <property type="project" value="TreeGrafter"/>
</dbReference>
<keyword evidence="11" id="KW-1185">Reference proteome</keyword>
<dbReference type="PANTHER" id="PTHR30176:SF3">
    <property type="entry name" value="FERREDOXIN-TYPE PROTEIN NAPH"/>
    <property type="match status" value="1"/>
</dbReference>
<dbReference type="OrthoDB" id="9808559at2"/>
<dbReference type="InterPro" id="IPR017900">
    <property type="entry name" value="4Fe4S_Fe_S_CS"/>
</dbReference>
<feature type="transmembrane region" description="Helical" evidence="8">
    <location>
        <begin position="178"/>
        <end position="197"/>
    </location>
</feature>
<evidence type="ECO:0000256" key="3">
    <source>
        <dbReference type="ARBA" id="ARBA00022723"/>
    </source>
</evidence>
<evidence type="ECO:0000256" key="2">
    <source>
        <dbReference type="ARBA" id="ARBA00022485"/>
    </source>
</evidence>
<feature type="domain" description="4Fe-4S ferredoxin-type" evidence="9">
    <location>
        <begin position="343"/>
        <end position="372"/>
    </location>
</feature>
<dbReference type="AlphaFoldDB" id="A0A1J5NEK2"/>
<evidence type="ECO:0000256" key="8">
    <source>
        <dbReference type="SAM" id="Phobius"/>
    </source>
</evidence>
<feature type="domain" description="4Fe-4S ferredoxin-type" evidence="9">
    <location>
        <begin position="225"/>
        <end position="254"/>
    </location>
</feature>
<keyword evidence="2" id="KW-0004">4Fe-4S</keyword>
<feature type="domain" description="4Fe-4S ferredoxin-type" evidence="9">
    <location>
        <begin position="428"/>
        <end position="456"/>
    </location>
</feature>
<dbReference type="PROSITE" id="PS00198">
    <property type="entry name" value="4FE4S_FER_1"/>
    <property type="match status" value="2"/>
</dbReference>
<sequence length="523" mass="55550">MPLRLLKPLRAALAVVFLALTVYLFLDFRETGARYLADPVLYLQFVPSLLAFLGEASLGAAGFIAVLALTLLLGRVYCSTVCPLGTFQDVVGRLFGKKRRGHAFAPARNGLRYGILALTACLFLAGSGLALHLLDPFSNFGRILSNLVRPVVLAANNLAVPLAESFGSSAVYRVQWPVPVPVAVGAALAMLLLVGWLGARHGRLYCNTVCPVGALLGLFAARSLLRVRFDAGACRECGRCERACKADCIDFKAKTVDAGRCVACGNCLAACRDHALRLTAPGAGGAMPGKDPGRRKFLVGLIGGSLGLAAVGARAAEPPKVVPSRPTTIPEKRTSPVSPPGSVGIEHFTAKCTACHLCVSACPSRVLAPSFLAYGLAGVMQPQMWFEAAHCNYDCTVCSEVCPSGAILPLTRERKRRTQTGVAHFIKENCVVHMDNTNCGACSEHCPTKAVHMVPYPNPSGRRLVIPEVNEAICVGCGGCEHACPTRPFRAIFVDGNPVHKRAEKPAEKKLEPLPEAGGDFPF</sequence>
<dbReference type="GO" id="GO:0046872">
    <property type="term" value="F:metal ion binding"/>
    <property type="evidence" value="ECO:0007669"/>
    <property type="project" value="UniProtKB-KW"/>
</dbReference>
<evidence type="ECO:0000256" key="7">
    <source>
        <dbReference type="SAM" id="MobiDB-lite"/>
    </source>
</evidence>
<keyword evidence="4" id="KW-0249">Electron transport</keyword>
<evidence type="ECO:0000256" key="5">
    <source>
        <dbReference type="ARBA" id="ARBA00023004"/>
    </source>
</evidence>
<comment type="caution">
    <text evidence="10">The sequence shown here is derived from an EMBL/GenBank/DDBJ whole genome shotgun (WGS) entry which is preliminary data.</text>
</comment>
<dbReference type="EMBL" id="LKAQ01000004">
    <property type="protein sequence ID" value="OIQ50145.1"/>
    <property type="molecule type" value="Genomic_DNA"/>
</dbReference>
<evidence type="ECO:0000256" key="6">
    <source>
        <dbReference type="ARBA" id="ARBA00023014"/>
    </source>
</evidence>
<keyword evidence="1" id="KW-0813">Transport</keyword>
<dbReference type="Proteomes" id="UP000181901">
    <property type="component" value="Unassembled WGS sequence"/>
</dbReference>
<dbReference type="Gene3D" id="3.30.70.20">
    <property type="match status" value="3"/>
</dbReference>
<evidence type="ECO:0000313" key="11">
    <source>
        <dbReference type="Proteomes" id="UP000181901"/>
    </source>
</evidence>
<feature type="domain" description="4Fe-4S ferredoxin-type" evidence="9">
    <location>
        <begin position="465"/>
        <end position="497"/>
    </location>
</feature>
<keyword evidence="6" id="KW-0411">Iron-sulfur</keyword>
<keyword evidence="8" id="KW-1133">Transmembrane helix</keyword>
<dbReference type="Pfam" id="PF12801">
    <property type="entry name" value="Fer4_5"/>
    <property type="match status" value="2"/>
</dbReference>
<dbReference type="CDD" id="cd16373">
    <property type="entry name" value="DMSOR_beta_like"/>
    <property type="match status" value="1"/>
</dbReference>
<feature type="transmembrane region" description="Helical" evidence="8">
    <location>
        <begin position="9"/>
        <end position="26"/>
    </location>
</feature>
<evidence type="ECO:0000256" key="4">
    <source>
        <dbReference type="ARBA" id="ARBA00022982"/>
    </source>
</evidence>
<feature type="transmembrane region" description="Helical" evidence="8">
    <location>
        <begin position="113"/>
        <end position="134"/>
    </location>
</feature>
<dbReference type="SUPFAM" id="SSF54862">
    <property type="entry name" value="4Fe-4S ferredoxins"/>
    <property type="match status" value="2"/>
</dbReference>
<feature type="compositionally biased region" description="Basic and acidic residues" evidence="7">
    <location>
        <begin position="504"/>
        <end position="513"/>
    </location>
</feature>
<evidence type="ECO:0000259" key="9">
    <source>
        <dbReference type="PROSITE" id="PS51379"/>
    </source>
</evidence>
<name>A0A1J5NEK2_9BACT</name>
<dbReference type="GO" id="GO:0051539">
    <property type="term" value="F:4 iron, 4 sulfur cluster binding"/>
    <property type="evidence" value="ECO:0007669"/>
    <property type="project" value="UniProtKB-KW"/>
</dbReference>
<organism evidence="10 11">
    <name type="scientific">Pseudodesulfovibrio hydrargyri</name>
    <dbReference type="NCBI Taxonomy" id="2125990"/>
    <lineage>
        <taxon>Bacteria</taxon>
        <taxon>Pseudomonadati</taxon>
        <taxon>Thermodesulfobacteriota</taxon>
        <taxon>Desulfovibrionia</taxon>
        <taxon>Desulfovibrionales</taxon>
        <taxon>Desulfovibrionaceae</taxon>
    </lineage>
</organism>
<accession>A0A1J5NEK2</accession>
<feature type="transmembrane region" description="Helical" evidence="8">
    <location>
        <begin position="46"/>
        <end position="73"/>
    </location>
</feature>
<dbReference type="RefSeq" id="WP_084641366.1">
    <property type="nucleotide sequence ID" value="NZ_LKAQ01000004.1"/>
</dbReference>
<feature type="domain" description="4Fe-4S ferredoxin-type" evidence="9">
    <location>
        <begin position="255"/>
        <end position="281"/>
    </location>
</feature>
<feature type="region of interest" description="Disordered" evidence="7">
    <location>
        <begin position="503"/>
        <end position="523"/>
    </location>
</feature>
<proteinExistence type="predicted"/>
<keyword evidence="3" id="KW-0479">Metal-binding</keyword>
<gene>
    <name evidence="10" type="primary">yccM_2</name>
    <name evidence="10" type="ORF">BerOc1_02075</name>
</gene>
<dbReference type="InterPro" id="IPR051684">
    <property type="entry name" value="Electron_Trans/Redox"/>
</dbReference>
<feature type="domain" description="4Fe-4S ferredoxin-type" evidence="9">
    <location>
        <begin position="382"/>
        <end position="413"/>
    </location>
</feature>
<protein>
    <submittedName>
        <fullName evidence="10">Putative electron transport protein YccM</fullName>
    </submittedName>
</protein>
<feature type="region of interest" description="Disordered" evidence="7">
    <location>
        <begin position="319"/>
        <end position="340"/>
    </location>
</feature>